<dbReference type="Gene3D" id="2.60.40.10">
    <property type="entry name" value="Immunoglobulins"/>
    <property type="match status" value="1"/>
</dbReference>
<keyword evidence="3" id="KW-0998">Cell outer membrane</keyword>
<evidence type="ECO:0000259" key="5">
    <source>
        <dbReference type="Pfam" id="PF14905"/>
    </source>
</evidence>
<dbReference type="Proteomes" id="UP000031408">
    <property type="component" value="Unassembled WGS sequence"/>
</dbReference>
<dbReference type="STRING" id="1349421.OI18_04260"/>
<evidence type="ECO:0000256" key="2">
    <source>
        <dbReference type="ARBA" id="ARBA00023136"/>
    </source>
</evidence>
<dbReference type="EMBL" id="JSVC01000004">
    <property type="protein sequence ID" value="KIC95850.1"/>
    <property type="molecule type" value="Genomic_DNA"/>
</dbReference>
<feature type="region of interest" description="Disordered" evidence="4">
    <location>
        <begin position="771"/>
        <end position="790"/>
    </location>
</feature>
<dbReference type="Gene3D" id="2.170.130.10">
    <property type="entry name" value="TonB-dependent receptor, plug domain"/>
    <property type="match status" value="1"/>
</dbReference>
<dbReference type="AlphaFoldDB" id="A0A0C1INM6"/>
<keyword evidence="7" id="KW-1185">Reference proteome</keyword>
<dbReference type="InterPro" id="IPR037066">
    <property type="entry name" value="Plug_dom_sf"/>
</dbReference>
<dbReference type="PANTHER" id="PTHR40980:SF4">
    <property type="entry name" value="TONB-DEPENDENT RECEPTOR-LIKE BETA-BARREL DOMAIN-CONTAINING PROTEIN"/>
    <property type="match status" value="1"/>
</dbReference>
<sequence length="790" mass="88187">MSSSGRIEIVVSSPQQQLSFVTVELVTSRDSARVAVTTTDSTGKAFFTSIPAGFYLLRLTRVNFTGRIIELNHNPQGESAATIRVTLLPLEKAMQEVVVSGKKNYVRQLADKTVINVDAAINNTGTTALEVLERSPGVTVDKDGNISLKGRPNVMVMIDNKPSYVSGGELATLLGGMSSNQIESIELIDNPSAKYDAAGNAGIINIITKKNRQRGFNGNASLSYGQGRYYKNNNSLGLNYREGAFNFFLNYSMNLNRNYLDMYALRKYYKDDGRLESQMEQPTYMRFKGQNHTIRTGVDYFAGKKTTIGLALVGTNLNRTSEGEGDALWMDASGLPDSSISTESANKTHWQNAGLNLNLRHAFNATSELTVDLDLLGYRIAGSQAFSNQVDSNNSEIETFVGDLPSNINILSAKADYSTSIGNDLKLETGIKTSGISTDNEASYFIMKDDKWEPDPGKTNHFLYRENIHAVYGSLHKKLDKWTFQSGLRYEYTRYEAEQRGYNGRKDSTFSRNYSSLFPSALIGLQADSSHQFNLSIGRRIDRPPFQKLNPFVFIINKYTYQRGNPFILPQYTWNIELSHIFKEVLTTSISYNITNDYFSQIFYSDTSGMVIYTEGNLGKMKNLGITVSGQFSPANWWTASAEVTLNHKNMEGFVWTKQKATITQMNMNINNQFRFKRGWAAELSGYYITKSQTDIQEIVEPTGQVSLGLSKQVLKNKGSIKLSFRDIFYTQAMAGNTQFLDATEYFKLTRDSRVVSITFAYRFGKPLKTPGKRNSGGAGDEIERVGTGG</sequence>
<evidence type="ECO:0000256" key="3">
    <source>
        <dbReference type="ARBA" id="ARBA00023237"/>
    </source>
</evidence>
<dbReference type="PANTHER" id="PTHR40980">
    <property type="entry name" value="PLUG DOMAIN-CONTAINING PROTEIN"/>
    <property type="match status" value="1"/>
</dbReference>
<accession>A0A0C1INM6</accession>
<dbReference type="InterPro" id="IPR013783">
    <property type="entry name" value="Ig-like_fold"/>
</dbReference>
<feature type="domain" description="Outer membrane protein beta-barrel" evidence="5">
    <location>
        <begin position="364"/>
        <end position="762"/>
    </location>
</feature>
<evidence type="ECO:0000313" key="6">
    <source>
        <dbReference type="EMBL" id="KIC95850.1"/>
    </source>
</evidence>
<protein>
    <recommendedName>
        <fullName evidence="5">Outer membrane protein beta-barrel domain-containing protein</fullName>
    </recommendedName>
</protein>
<proteinExistence type="predicted"/>
<dbReference type="GO" id="GO:0009279">
    <property type="term" value="C:cell outer membrane"/>
    <property type="evidence" value="ECO:0007669"/>
    <property type="project" value="UniProtKB-SubCell"/>
</dbReference>
<dbReference type="Gene3D" id="2.40.170.20">
    <property type="entry name" value="TonB-dependent receptor, beta-barrel domain"/>
    <property type="match status" value="1"/>
</dbReference>
<dbReference type="InterPro" id="IPR036942">
    <property type="entry name" value="Beta-barrel_TonB_sf"/>
</dbReference>
<dbReference type="Pfam" id="PF14905">
    <property type="entry name" value="OMP_b-brl_3"/>
    <property type="match status" value="1"/>
</dbReference>
<name>A0A0C1INM6_9BACT</name>
<reference evidence="6 7" key="1">
    <citation type="submission" date="2014-11" db="EMBL/GenBank/DDBJ databases">
        <title>Genome sequence of Flavihumibacter solisilvae 3-3.</title>
        <authorList>
            <person name="Zhou G."/>
            <person name="Li M."/>
            <person name="Wang G."/>
        </authorList>
    </citation>
    <scope>NUCLEOTIDE SEQUENCE [LARGE SCALE GENOMIC DNA]</scope>
    <source>
        <strain evidence="6 7">3-3</strain>
    </source>
</reference>
<organism evidence="6 7">
    <name type="scientific">Flavihumibacter solisilvae</name>
    <dbReference type="NCBI Taxonomy" id="1349421"/>
    <lineage>
        <taxon>Bacteria</taxon>
        <taxon>Pseudomonadati</taxon>
        <taxon>Bacteroidota</taxon>
        <taxon>Chitinophagia</taxon>
        <taxon>Chitinophagales</taxon>
        <taxon>Chitinophagaceae</taxon>
        <taxon>Flavihumibacter</taxon>
    </lineage>
</organism>
<gene>
    <name evidence="6" type="ORF">OI18_04260</name>
</gene>
<evidence type="ECO:0000313" key="7">
    <source>
        <dbReference type="Proteomes" id="UP000031408"/>
    </source>
</evidence>
<dbReference type="SUPFAM" id="SSF56935">
    <property type="entry name" value="Porins"/>
    <property type="match status" value="1"/>
</dbReference>
<dbReference type="SUPFAM" id="SSF49478">
    <property type="entry name" value="Cna protein B-type domain"/>
    <property type="match status" value="1"/>
</dbReference>
<keyword evidence="2" id="KW-0472">Membrane</keyword>
<evidence type="ECO:0000256" key="4">
    <source>
        <dbReference type="SAM" id="MobiDB-lite"/>
    </source>
</evidence>
<comment type="caution">
    <text evidence="6">The sequence shown here is derived from an EMBL/GenBank/DDBJ whole genome shotgun (WGS) entry which is preliminary data.</text>
</comment>
<comment type="subcellular location">
    <subcellularLocation>
        <location evidence="1">Cell outer membrane</location>
    </subcellularLocation>
</comment>
<dbReference type="InterPro" id="IPR041700">
    <property type="entry name" value="OMP_b-brl_3"/>
</dbReference>
<evidence type="ECO:0000256" key="1">
    <source>
        <dbReference type="ARBA" id="ARBA00004442"/>
    </source>
</evidence>